<keyword evidence="2" id="KW-0472">Membrane</keyword>
<keyword evidence="2" id="KW-1133">Transmembrane helix</keyword>
<keyword evidence="4" id="KW-1185">Reference proteome</keyword>
<name>A0ABQ0UJC7_PSEAF</name>
<gene>
    <name evidence="3" type="ORF">PAT01_38770</name>
</gene>
<accession>A0ABQ0UJC7</accession>
<evidence type="ECO:0008006" key="5">
    <source>
        <dbReference type="Google" id="ProtNLM"/>
    </source>
</evidence>
<protein>
    <recommendedName>
        <fullName evidence="5">Band 7 domain-containing protein</fullName>
    </recommendedName>
</protein>
<keyword evidence="2" id="KW-0812">Transmembrane</keyword>
<dbReference type="Proteomes" id="UP000321189">
    <property type="component" value="Unassembled WGS sequence"/>
</dbReference>
<feature type="coiled-coil region" evidence="1">
    <location>
        <begin position="276"/>
        <end position="330"/>
    </location>
</feature>
<evidence type="ECO:0000313" key="4">
    <source>
        <dbReference type="Proteomes" id="UP000321189"/>
    </source>
</evidence>
<dbReference type="EMBL" id="BJUT01000089">
    <property type="protein sequence ID" value="GEK78573.1"/>
    <property type="molecule type" value="Genomic_DNA"/>
</dbReference>
<feature type="transmembrane region" description="Helical" evidence="2">
    <location>
        <begin position="27"/>
        <end position="50"/>
    </location>
</feature>
<comment type="caution">
    <text evidence="3">The sequence shown here is derived from an EMBL/GenBank/DDBJ whole genome shotgun (WGS) entry which is preliminary data.</text>
</comment>
<keyword evidence="1" id="KW-0175">Coiled coil</keyword>
<organism evidence="3 4">
    <name type="scientific">Pseudoalteromonas atlantica</name>
    <name type="common">Alteromonas atlantica</name>
    <dbReference type="NCBI Taxonomy" id="288"/>
    <lineage>
        <taxon>Bacteria</taxon>
        <taxon>Pseudomonadati</taxon>
        <taxon>Pseudomonadota</taxon>
        <taxon>Gammaproteobacteria</taxon>
        <taxon>Alteromonadales</taxon>
        <taxon>Pseudoalteromonadaceae</taxon>
        <taxon>Pseudoalteromonas</taxon>
    </lineage>
</organism>
<evidence type="ECO:0000256" key="2">
    <source>
        <dbReference type="SAM" id="Phobius"/>
    </source>
</evidence>
<proteinExistence type="predicted"/>
<reference evidence="3 4" key="1">
    <citation type="submission" date="2019-07" db="EMBL/GenBank/DDBJ databases">
        <title>Whole genome shotgun sequence of Pseudoalteromonas atlantica NBRC 103033.</title>
        <authorList>
            <person name="Hosoyama A."/>
            <person name="Uohara A."/>
            <person name="Ohji S."/>
            <person name="Ichikawa N."/>
        </authorList>
    </citation>
    <scope>NUCLEOTIDE SEQUENCE [LARGE SCALE GENOMIC DNA]</scope>
    <source>
        <strain evidence="3 4">NBRC 103033</strain>
    </source>
</reference>
<evidence type="ECO:0000256" key="1">
    <source>
        <dbReference type="SAM" id="Coils"/>
    </source>
</evidence>
<evidence type="ECO:0000313" key="3">
    <source>
        <dbReference type="EMBL" id="GEK78573.1"/>
    </source>
</evidence>
<sequence length="449" mass="48977">MKMGSDKKAVPEEKSQSFIGRFGRRNVILVTSIVVVLAVIATLTSQVISWNEADERLVHQSAFTGKLTVINQAGPYLKAFGTTSAYKKVISINFTGDENATASAIVPLIPIRFLDTTTGGARGVSRFRLPGNVPATEKGELRGLLKIHEEFGSQDTLISNLLMRATTENVKASARMMSVEQHYSGGNGQLSQDFSDQLTNGIFVTEQIISSGERDKSDELGSLSKQQRVTVNIKSDKEGKPLRNAPILGAYGITVVDASIIDIDYESKVNARLEAQKQAAADEALARQNLKKAEQQARTEVALGEQAIAKQRAESEKLKIKEQIDAERIKANAIISAQQRVAVKAELAKEQEEILKQQRLEALGMDVLAEARLRAKSAALDPKYVFDETLKAEVKIQTALFNSLGKSRLVPEIVIGAGQGEQSNGSEFMRLLAADAALSLKKRLEKDQK</sequence>